<evidence type="ECO:0000256" key="3">
    <source>
        <dbReference type="HAMAP-Rule" id="MF_00197"/>
    </source>
</evidence>
<gene>
    <name evidence="3 5" type="primary">dapF</name>
    <name evidence="5" type="ORF">T190423A01A_110022</name>
</gene>
<dbReference type="InterPro" id="IPR001653">
    <property type="entry name" value="DAP_epimerase_DapF"/>
</dbReference>
<dbReference type="SUPFAM" id="SSF54506">
    <property type="entry name" value="Diaminopimelate epimerase-like"/>
    <property type="match status" value="2"/>
</dbReference>
<dbReference type="GO" id="GO:0008837">
    <property type="term" value="F:diaminopimelate epimerase activity"/>
    <property type="evidence" value="ECO:0007669"/>
    <property type="project" value="UniProtKB-EC"/>
</dbReference>
<comment type="pathway">
    <text evidence="3">Amino-acid biosynthesis; L-lysine biosynthesis via DAP pathway; DL-2,6-diaminopimelate from LL-2,6-diaminopimelate: step 1/1.</text>
</comment>
<evidence type="ECO:0000256" key="4">
    <source>
        <dbReference type="NCBIfam" id="TIGR00652"/>
    </source>
</evidence>
<dbReference type="EMBL" id="CAXJIO010000002">
    <property type="protein sequence ID" value="CAL2101132.1"/>
    <property type="molecule type" value="Genomic_DNA"/>
</dbReference>
<evidence type="ECO:0000256" key="1">
    <source>
        <dbReference type="ARBA" id="ARBA00010219"/>
    </source>
</evidence>
<dbReference type="HAMAP" id="MF_00197">
    <property type="entry name" value="DAP_epimerase"/>
    <property type="match status" value="1"/>
</dbReference>
<comment type="subcellular location">
    <subcellularLocation>
        <location evidence="3">Cytoplasm</location>
    </subcellularLocation>
</comment>
<feature type="binding site" evidence="3">
    <location>
        <begin position="197"/>
        <end position="198"/>
    </location>
    <ligand>
        <name>substrate</name>
    </ligand>
</feature>
<feature type="binding site" evidence="3">
    <location>
        <position position="168"/>
    </location>
    <ligand>
        <name>substrate</name>
    </ligand>
</feature>
<name>A0ABM9P6X2_9FLAO</name>
<dbReference type="Gene3D" id="3.10.310.10">
    <property type="entry name" value="Diaminopimelate Epimerase, Chain A, domain 1"/>
    <property type="match status" value="2"/>
</dbReference>
<dbReference type="Proteomes" id="UP001497527">
    <property type="component" value="Unassembled WGS sequence"/>
</dbReference>
<feature type="active site" description="Proton donor" evidence="3">
    <location>
        <position position="73"/>
    </location>
</feature>
<comment type="subunit">
    <text evidence="3">Homodimer.</text>
</comment>
<dbReference type="PANTHER" id="PTHR31689">
    <property type="entry name" value="DIAMINOPIMELATE EPIMERASE, CHLOROPLASTIC"/>
    <property type="match status" value="1"/>
</dbReference>
<keyword evidence="2 3" id="KW-0413">Isomerase</keyword>
<evidence type="ECO:0000313" key="6">
    <source>
        <dbReference type="Proteomes" id="UP001497527"/>
    </source>
</evidence>
<comment type="caution">
    <text evidence="3">Lacks conserved residue(s) required for the propagation of feature annotation.</text>
</comment>
<comment type="catalytic activity">
    <reaction evidence="3">
        <text>(2S,6S)-2,6-diaminopimelate = meso-2,6-diaminopimelate</text>
        <dbReference type="Rhea" id="RHEA:15393"/>
        <dbReference type="ChEBI" id="CHEBI:57609"/>
        <dbReference type="ChEBI" id="CHEBI:57791"/>
        <dbReference type="EC" id="5.1.1.7"/>
    </reaction>
</comment>
<feature type="binding site" evidence="3">
    <location>
        <position position="65"/>
    </location>
    <ligand>
        <name>substrate</name>
    </ligand>
</feature>
<keyword evidence="3" id="KW-0028">Amino-acid biosynthesis</keyword>
<comment type="similarity">
    <text evidence="1 3">Belongs to the diaminopimelate epimerase family.</text>
</comment>
<dbReference type="Pfam" id="PF01678">
    <property type="entry name" value="DAP_epimerase"/>
    <property type="match status" value="2"/>
</dbReference>
<dbReference type="PANTHER" id="PTHR31689:SF0">
    <property type="entry name" value="DIAMINOPIMELATE EPIMERASE"/>
    <property type="match status" value="1"/>
</dbReference>
<reference evidence="5 6" key="1">
    <citation type="submission" date="2024-05" db="EMBL/GenBank/DDBJ databases">
        <authorList>
            <person name="Duchaud E."/>
        </authorList>
    </citation>
    <scope>NUCLEOTIDE SEQUENCE [LARGE SCALE GENOMIC DNA]</scope>
    <source>
        <strain evidence="5">Ena-SAMPLE-TAB-13-05-2024-13:56:06:370-140308</strain>
    </source>
</reference>
<dbReference type="NCBIfam" id="TIGR00652">
    <property type="entry name" value="DapF"/>
    <property type="match status" value="1"/>
</dbReference>
<evidence type="ECO:0000256" key="2">
    <source>
        <dbReference type="ARBA" id="ARBA00023235"/>
    </source>
</evidence>
<comment type="function">
    <text evidence="3">Catalyzes the stereoinversion of LL-2,6-diaminopimelate (L,L-DAP) to meso-diaminopimelate (meso-DAP), a precursor of L-lysine and an essential component of the bacterial peptidoglycan.</text>
</comment>
<sequence>MILDFYKYQGTGNDFIIVDNRTKTFPKNNIALISKLCDRHFGIGADGVMLLETHETADFRMIYYNADGTQTMCGNGARCIVAFAKYLGIIDSKTNFMAHDGEHYAEISDGIVSLHMIDVDEVKVNNHYVFADTGTQHHVQMVNDLTDYPVYEQGKKIRYDVYGVPGSNVNFVQQIDNKTFRVRTYEKGVEDETLACGTGVTAVALAMHATKKTTENNLTLPVEGGTLSVSFNEHNGSYSNIYLSGPATFVFKGQISI</sequence>
<dbReference type="EC" id="5.1.1.7" evidence="3 4"/>
<feature type="active site" description="Proton acceptor" evidence="3">
    <location>
        <position position="196"/>
    </location>
</feature>
<keyword evidence="6" id="KW-1185">Reference proteome</keyword>
<dbReference type="RefSeq" id="WP_348713859.1">
    <property type="nucleotide sequence ID" value="NZ_CAXJIO010000002.1"/>
</dbReference>
<accession>A0ABM9P6X2</accession>
<protein>
    <recommendedName>
        <fullName evidence="3 4">Diaminopimelate epimerase</fullName>
        <shortName evidence="3">DAP epimerase</shortName>
        <ecNumber evidence="3 4">5.1.1.7</ecNumber>
    </recommendedName>
    <alternativeName>
        <fullName evidence="3">PLP-independent amino acid racemase</fullName>
    </alternativeName>
</protein>
<feature type="site" description="Could be important to modulate the pK values of the two catalytic cysteine residues" evidence="3">
    <location>
        <position position="186"/>
    </location>
</feature>
<organism evidence="5 6">
    <name type="scientific">Tenacibaculum polynesiense</name>
    <dbReference type="NCBI Taxonomy" id="3137857"/>
    <lineage>
        <taxon>Bacteria</taxon>
        <taxon>Pseudomonadati</taxon>
        <taxon>Bacteroidota</taxon>
        <taxon>Flavobacteriia</taxon>
        <taxon>Flavobacteriales</taxon>
        <taxon>Flavobacteriaceae</taxon>
        <taxon>Tenacibaculum</taxon>
    </lineage>
</organism>
<evidence type="ECO:0000313" key="5">
    <source>
        <dbReference type="EMBL" id="CAL2101132.1"/>
    </source>
</evidence>
<proteinExistence type="inferred from homology"/>
<feature type="binding site" evidence="3">
    <location>
        <begin position="74"/>
        <end position="75"/>
    </location>
    <ligand>
        <name>substrate</name>
    </ligand>
</feature>
<feature type="binding site" evidence="3">
    <location>
        <position position="13"/>
    </location>
    <ligand>
        <name>substrate</name>
    </ligand>
</feature>
<comment type="caution">
    <text evidence="5">The sequence shown here is derived from an EMBL/GenBank/DDBJ whole genome shotgun (WGS) entry which is preliminary data.</text>
</comment>
<keyword evidence="3" id="KW-0963">Cytoplasm</keyword>
<keyword evidence="3" id="KW-0457">Lysine biosynthesis</keyword>
<feature type="site" description="Could be important to modulate the pK values of the two catalytic cysteine residues" evidence="3">
    <location>
        <position position="137"/>
    </location>
</feature>